<dbReference type="Proteomes" id="UP000574690">
    <property type="component" value="Unassembled WGS sequence"/>
</dbReference>
<reference evidence="4 5" key="1">
    <citation type="submission" date="2020-05" db="EMBL/GenBank/DDBJ databases">
        <title>DNA-SIP metagenomic assembled genomes.</title>
        <authorList>
            <person name="Yu J."/>
        </authorList>
    </citation>
    <scope>NUCLEOTIDE SEQUENCE [LARGE SCALE GENOMIC DNA]</scope>
    <source>
        <strain evidence="4">Bin5.27</strain>
    </source>
</reference>
<feature type="transmembrane region" description="Helical" evidence="2">
    <location>
        <begin position="205"/>
        <end position="228"/>
    </location>
</feature>
<feature type="signal peptide" evidence="3">
    <location>
        <begin position="1"/>
        <end position="25"/>
    </location>
</feature>
<evidence type="ECO:0000313" key="5">
    <source>
        <dbReference type="Proteomes" id="UP000574690"/>
    </source>
</evidence>
<keyword evidence="2" id="KW-0472">Membrane</keyword>
<evidence type="ECO:0000256" key="2">
    <source>
        <dbReference type="SAM" id="Phobius"/>
    </source>
</evidence>
<dbReference type="CDD" id="cd00161">
    <property type="entry name" value="beta-trefoil_Ricin-like"/>
    <property type="match status" value="1"/>
</dbReference>
<feature type="chain" id="PRO_5032892383" evidence="3">
    <location>
        <begin position="26"/>
        <end position="238"/>
    </location>
</feature>
<comment type="caution">
    <text evidence="4">The sequence shown here is derived from an EMBL/GenBank/DDBJ whole genome shotgun (WGS) entry which is preliminary data.</text>
</comment>
<keyword evidence="2" id="KW-1133">Transmembrane helix</keyword>
<keyword evidence="3" id="KW-0732">Signal</keyword>
<feature type="region of interest" description="Disordered" evidence="1">
    <location>
        <begin position="172"/>
        <end position="202"/>
    </location>
</feature>
<evidence type="ECO:0000256" key="1">
    <source>
        <dbReference type="SAM" id="MobiDB-lite"/>
    </source>
</evidence>
<evidence type="ECO:0000256" key="3">
    <source>
        <dbReference type="SAM" id="SignalP"/>
    </source>
</evidence>
<sequence length="238" mass="24577">MNARMLPAALAAAAAVLLPAAPAQAAGQVPGEPVRMYLKDHPDLTLAQQNGAVRLTADGDLWTLRAVEALQDLGEYQVVHESDGKCLSADVSGGGETAPVFLADCASADAWNVVFDDAPSNADFRFIGTDGYYLGLTDDADAVEGAEVVAVALGDGASPSRHFQEWLFAAVPPETLPPTPSETPSSEAPSTTPPAAQPQLPTTGAGLGAVLGAGAVALAGGAALLFWWQRRRAFRSDW</sequence>
<proteinExistence type="predicted"/>
<dbReference type="EMBL" id="JABFXE010000434">
    <property type="protein sequence ID" value="NUQ88842.1"/>
    <property type="molecule type" value="Genomic_DNA"/>
</dbReference>
<name>A0A850CB43_9ACTN</name>
<gene>
    <name evidence="4" type="ORF">HOQ43_10320</name>
</gene>
<dbReference type="AlphaFoldDB" id="A0A850CB43"/>
<organism evidence="4 5">
    <name type="scientific">Glycomyces artemisiae</name>
    <dbReference type="NCBI Taxonomy" id="1076443"/>
    <lineage>
        <taxon>Bacteria</taxon>
        <taxon>Bacillati</taxon>
        <taxon>Actinomycetota</taxon>
        <taxon>Actinomycetes</taxon>
        <taxon>Glycomycetales</taxon>
        <taxon>Glycomycetaceae</taxon>
        <taxon>Glycomyces</taxon>
    </lineage>
</organism>
<protein>
    <submittedName>
        <fullName evidence="4">LPXTG cell wall anchor domain-containing protein</fullName>
    </submittedName>
</protein>
<accession>A0A850CB43</accession>
<evidence type="ECO:0000313" key="4">
    <source>
        <dbReference type="EMBL" id="NUQ88842.1"/>
    </source>
</evidence>
<dbReference type="NCBIfam" id="TIGR01167">
    <property type="entry name" value="LPXTG_anchor"/>
    <property type="match status" value="1"/>
</dbReference>
<keyword evidence="2" id="KW-0812">Transmembrane</keyword>